<proteinExistence type="predicted"/>
<evidence type="ECO:0000313" key="3">
    <source>
        <dbReference type="Proteomes" id="UP000095767"/>
    </source>
</evidence>
<feature type="compositionally biased region" description="Low complexity" evidence="1">
    <location>
        <begin position="65"/>
        <end position="79"/>
    </location>
</feature>
<evidence type="ECO:0000256" key="1">
    <source>
        <dbReference type="SAM" id="MobiDB-lite"/>
    </source>
</evidence>
<dbReference type="EMBL" id="LWDX02055936">
    <property type="protein sequence ID" value="OEL18683.1"/>
    <property type="molecule type" value="Genomic_DNA"/>
</dbReference>
<name>A0A1E5V0K1_9POAL</name>
<accession>A0A1E5V0K1</accession>
<keyword evidence="3" id="KW-1185">Reference proteome</keyword>
<reference evidence="2 3" key="1">
    <citation type="submission" date="2016-09" db="EMBL/GenBank/DDBJ databases">
        <title>The draft genome of Dichanthelium oligosanthes: A C3 panicoid grass species.</title>
        <authorList>
            <person name="Studer A.J."/>
            <person name="Schnable J.C."/>
            <person name="Brutnell T.P."/>
        </authorList>
    </citation>
    <scope>NUCLEOTIDE SEQUENCE [LARGE SCALE GENOMIC DNA]</scope>
    <source>
        <strain evidence="3">cv. Kellogg 1175</strain>
        <tissue evidence="2">Leaf</tissue>
    </source>
</reference>
<comment type="caution">
    <text evidence="2">The sequence shown here is derived from an EMBL/GenBank/DDBJ whole genome shotgun (WGS) entry which is preliminary data.</text>
</comment>
<organism evidence="2 3">
    <name type="scientific">Dichanthelium oligosanthes</name>
    <dbReference type="NCBI Taxonomy" id="888268"/>
    <lineage>
        <taxon>Eukaryota</taxon>
        <taxon>Viridiplantae</taxon>
        <taxon>Streptophyta</taxon>
        <taxon>Embryophyta</taxon>
        <taxon>Tracheophyta</taxon>
        <taxon>Spermatophyta</taxon>
        <taxon>Magnoliopsida</taxon>
        <taxon>Liliopsida</taxon>
        <taxon>Poales</taxon>
        <taxon>Poaceae</taxon>
        <taxon>PACMAD clade</taxon>
        <taxon>Panicoideae</taxon>
        <taxon>Panicodae</taxon>
        <taxon>Paniceae</taxon>
        <taxon>Dichantheliinae</taxon>
        <taxon>Dichanthelium</taxon>
    </lineage>
</organism>
<feature type="region of interest" description="Disordered" evidence="1">
    <location>
        <begin position="61"/>
        <end position="85"/>
    </location>
</feature>
<dbReference type="AlphaFoldDB" id="A0A1E5V0K1"/>
<sequence>MAGTGTYHEDDGSTGRLLGVVLHLRVPNLSSITDPFVTGRLRGTGFETISLVAYAEGDTYQNGESASCPPSQSQPSATPRGGNGNFSCAELKGQLLGSYKLQYGSAYASGSSTSPLLDLLLQAPMSMRPGQVQ</sequence>
<dbReference type="Proteomes" id="UP000095767">
    <property type="component" value="Unassembled WGS sequence"/>
</dbReference>
<evidence type="ECO:0000313" key="2">
    <source>
        <dbReference type="EMBL" id="OEL18683.1"/>
    </source>
</evidence>
<gene>
    <name evidence="2" type="ORF">BAE44_0020293</name>
</gene>
<protein>
    <submittedName>
        <fullName evidence="2">Uncharacterized protein</fullName>
    </submittedName>
</protein>